<feature type="signal peptide" evidence="8">
    <location>
        <begin position="1"/>
        <end position="21"/>
    </location>
</feature>
<evidence type="ECO:0000259" key="9">
    <source>
        <dbReference type="PROSITE" id="PS51473"/>
    </source>
</evidence>
<name>A0ABR2B900_9ROSI</name>
<dbReference type="CDD" id="cd23509">
    <property type="entry name" value="Gnk2-like"/>
    <property type="match status" value="2"/>
</dbReference>
<feature type="chain" id="PRO_5045162578" description="Gnk2-homologous domain-containing protein" evidence="8">
    <location>
        <begin position="22"/>
        <end position="420"/>
    </location>
</feature>
<gene>
    <name evidence="10" type="ORF">V6N12_034663</name>
</gene>
<evidence type="ECO:0000256" key="4">
    <source>
        <dbReference type="ARBA" id="ARBA00022737"/>
    </source>
</evidence>
<keyword evidence="11" id="KW-1185">Reference proteome</keyword>
<feature type="domain" description="Gnk2-homologous" evidence="9">
    <location>
        <begin position="28"/>
        <end position="127"/>
    </location>
</feature>
<dbReference type="InterPro" id="IPR050581">
    <property type="entry name" value="CRR_secretory_protein"/>
</dbReference>
<organism evidence="10 11">
    <name type="scientific">Hibiscus sabdariffa</name>
    <name type="common">roselle</name>
    <dbReference type="NCBI Taxonomy" id="183260"/>
    <lineage>
        <taxon>Eukaryota</taxon>
        <taxon>Viridiplantae</taxon>
        <taxon>Streptophyta</taxon>
        <taxon>Embryophyta</taxon>
        <taxon>Tracheophyta</taxon>
        <taxon>Spermatophyta</taxon>
        <taxon>Magnoliopsida</taxon>
        <taxon>eudicotyledons</taxon>
        <taxon>Gunneridae</taxon>
        <taxon>Pentapetalae</taxon>
        <taxon>rosids</taxon>
        <taxon>malvids</taxon>
        <taxon>Malvales</taxon>
        <taxon>Malvaceae</taxon>
        <taxon>Malvoideae</taxon>
        <taxon>Hibiscus</taxon>
    </lineage>
</organism>
<keyword evidence="3 8" id="KW-0732">Signal</keyword>
<reference evidence="10 11" key="1">
    <citation type="journal article" date="2024" name="G3 (Bethesda)">
        <title>Genome assembly of Hibiscus sabdariffa L. provides insights into metabolisms of medicinal natural products.</title>
        <authorList>
            <person name="Kim T."/>
        </authorList>
    </citation>
    <scope>NUCLEOTIDE SEQUENCE [LARGE SCALE GENOMIC DNA]</scope>
    <source>
        <strain evidence="10">TK-2024</strain>
        <tissue evidence="10">Old leaves</tissue>
    </source>
</reference>
<dbReference type="EMBL" id="JBBPBM010000153">
    <property type="protein sequence ID" value="KAK8503265.1"/>
    <property type="molecule type" value="Genomic_DNA"/>
</dbReference>
<dbReference type="PANTHER" id="PTHR32411:SF43">
    <property type="entry name" value="CYSTEINE-RICH REPEAT SECRETORY PROTEIN 38"/>
    <property type="match status" value="1"/>
</dbReference>
<dbReference type="Pfam" id="PF01657">
    <property type="entry name" value="Stress-antifung"/>
    <property type="match status" value="2"/>
</dbReference>
<accession>A0ABR2B900</accession>
<dbReference type="InterPro" id="IPR002902">
    <property type="entry name" value="GNK2"/>
</dbReference>
<evidence type="ECO:0000256" key="7">
    <source>
        <dbReference type="SAM" id="Phobius"/>
    </source>
</evidence>
<keyword evidence="7" id="KW-0472">Membrane</keyword>
<evidence type="ECO:0000256" key="5">
    <source>
        <dbReference type="ARBA" id="ARBA00038515"/>
    </source>
</evidence>
<evidence type="ECO:0000313" key="11">
    <source>
        <dbReference type="Proteomes" id="UP001472677"/>
    </source>
</evidence>
<feature type="transmembrane region" description="Helical" evidence="7">
    <location>
        <begin position="261"/>
        <end position="282"/>
    </location>
</feature>
<dbReference type="Gene3D" id="3.30.430.20">
    <property type="entry name" value="Gnk2 domain, C-X8-C-X2-C motif"/>
    <property type="match status" value="2"/>
</dbReference>
<comment type="subcellular location">
    <subcellularLocation>
        <location evidence="1">Secreted</location>
    </subcellularLocation>
</comment>
<evidence type="ECO:0000256" key="8">
    <source>
        <dbReference type="SAM" id="SignalP"/>
    </source>
</evidence>
<keyword evidence="2" id="KW-0964">Secreted</keyword>
<dbReference type="PANTHER" id="PTHR32411">
    <property type="entry name" value="CYSTEINE-RICH REPEAT SECRETORY PROTEIN 38-RELATED"/>
    <property type="match status" value="1"/>
</dbReference>
<evidence type="ECO:0000256" key="1">
    <source>
        <dbReference type="ARBA" id="ARBA00004613"/>
    </source>
</evidence>
<keyword evidence="7" id="KW-0812">Transmembrane</keyword>
<feature type="region of interest" description="Disordered" evidence="6">
    <location>
        <begin position="383"/>
        <end position="405"/>
    </location>
</feature>
<comment type="similarity">
    <text evidence="5">Belongs to the cysteine-rich repeat secretory protein family.</text>
</comment>
<keyword evidence="4" id="KW-0677">Repeat</keyword>
<evidence type="ECO:0000313" key="10">
    <source>
        <dbReference type="EMBL" id="KAK8503265.1"/>
    </source>
</evidence>
<evidence type="ECO:0000256" key="3">
    <source>
        <dbReference type="ARBA" id="ARBA00022729"/>
    </source>
</evidence>
<proteinExistence type="inferred from homology"/>
<dbReference type="SUPFAM" id="SSF56112">
    <property type="entry name" value="Protein kinase-like (PK-like)"/>
    <property type="match status" value="1"/>
</dbReference>
<dbReference type="InterPro" id="IPR011009">
    <property type="entry name" value="Kinase-like_dom_sf"/>
</dbReference>
<feature type="domain" description="Gnk2-homologous" evidence="9">
    <location>
        <begin position="133"/>
        <end position="239"/>
    </location>
</feature>
<sequence>MADTVSLCLITFIVLIKFIACQFPMLPTYRDHYCLGPENETATAAYQSSLVSLLDSMSVRASDHTFYNDSFDGVYSLFLCRGDLYSSNICQLCVGNATLLLRQSCPSDKRAIIWFEQCMLRYSDINFFGQVELVPYTLMWNSENSTSPDEGNIGTRGFMYSIVDRALYAPNMSASNQVDAVDGSGRRYGIAQCSRDLNVTACSSCLRYLLNRAENCCITRKGWRLLTPSCYINYTMNPFIDHPAPPSENEAGEGDNSTKRIIIIVVSSLGGVFVAVLAGFLYQRKKRHFKGLCAAYGPVQAWTVWHEGIGHELIDPNIADDCPASEVVRWIHIALLCVQDDPAVRPTMSLVILMLGSKSINLPQPSTPPYSAARFVSMSDQSSSIGTRTGFLPSESDQSITSTSSLLSKQVEITENRLQQ</sequence>
<feature type="compositionally biased region" description="Low complexity" evidence="6">
    <location>
        <begin position="394"/>
        <end position="405"/>
    </location>
</feature>
<dbReference type="Proteomes" id="UP001472677">
    <property type="component" value="Unassembled WGS sequence"/>
</dbReference>
<comment type="caution">
    <text evidence="10">The sequence shown here is derived from an EMBL/GenBank/DDBJ whole genome shotgun (WGS) entry which is preliminary data.</text>
</comment>
<dbReference type="PROSITE" id="PS51473">
    <property type="entry name" value="GNK2"/>
    <property type="match status" value="2"/>
</dbReference>
<evidence type="ECO:0000256" key="6">
    <source>
        <dbReference type="SAM" id="MobiDB-lite"/>
    </source>
</evidence>
<dbReference type="InterPro" id="IPR038408">
    <property type="entry name" value="GNK2_sf"/>
</dbReference>
<keyword evidence="7" id="KW-1133">Transmembrane helix</keyword>
<dbReference type="Gene3D" id="1.10.510.10">
    <property type="entry name" value="Transferase(Phosphotransferase) domain 1"/>
    <property type="match status" value="1"/>
</dbReference>
<evidence type="ECO:0000256" key="2">
    <source>
        <dbReference type="ARBA" id="ARBA00022525"/>
    </source>
</evidence>
<protein>
    <recommendedName>
        <fullName evidence="9">Gnk2-homologous domain-containing protein</fullName>
    </recommendedName>
</protein>